<keyword evidence="1" id="KW-1133">Transmembrane helix</keyword>
<feature type="transmembrane region" description="Helical" evidence="1">
    <location>
        <begin position="15"/>
        <end position="35"/>
    </location>
</feature>
<evidence type="ECO:0000259" key="2">
    <source>
        <dbReference type="PROSITE" id="PS50125"/>
    </source>
</evidence>
<dbReference type="Proteomes" id="UP000198851">
    <property type="component" value="Unassembled WGS sequence"/>
</dbReference>
<keyword evidence="1" id="KW-0472">Membrane</keyword>
<dbReference type="InterPro" id="IPR029787">
    <property type="entry name" value="Nucleotide_cyclase"/>
</dbReference>
<dbReference type="SMART" id="SM00044">
    <property type="entry name" value="CYCc"/>
    <property type="match status" value="1"/>
</dbReference>
<dbReference type="InterPro" id="IPR001054">
    <property type="entry name" value="A/G_cyclase"/>
</dbReference>
<dbReference type="InterPro" id="IPR021796">
    <property type="entry name" value="Tll0287-like_dom"/>
</dbReference>
<feature type="transmembrane region" description="Helical" evidence="1">
    <location>
        <begin position="215"/>
        <end position="234"/>
    </location>
</feature>
<accession>A0A1I4A0J3</accession>
<dbReference type="PANTHER" id="PTHR43081:SF18">
    <property type="entry name" value="BLL7624 PROTEIN"/>
    <property type="match status" value="1"/>
</dbReference>
<dbReference type="AlphaFoldDB" id="A0A1I4A0J3"/>
<sequence length="514" mass="57884">MIERLSDHLTNRPRLLFAVVALGVLMLPVAVWLDLNSLSHHNLHRQATSLNSLMDNVRDYYASNVVARVQNAEGRPQARHDYHEINGAYPIPATVAIELSDRFSKALRGVEYRFVSDHPFRGRPTDDISDFEQSALDMFRDPQNTRTRIMQDSGDLLDHRLILATPVRMQEACVACHNAHPDSPKTDWEVGDVRGLQVVNVQQPLSLNLSSFKFLLGYLLVAGAFGLTFAWHQLRLARQFRAANAELAENNSFLADVSLKISKYLEPQVYRSIFEGERDVAISTERKKLTVFFSDIKDFTATTERMQPEELTKLLNEYFSEMSRIAKEHGATIDKFIGDAIVAFFGDPSSHGPTEDARACVRMALAMQDRLDELEDVWRQNGFEHPFRARMGLNTGYCNVGNFGSETRMDYTIIGAEANLAARLESIAEPGGIVMSYETYAHARDLVEAEPLAPQRFKGISREITPYRVVRNPKTRAAISNHKDGDMLVVDLEGVDADTRDAITRAIERALAKT</sequence>
<feature type="domain" description="Guanylate cyclase" evidence="2">
    <location>
        <begin position="290"/>
        <end position="425"/>
    </location>
</feature>
<dbReference type="CDD" id="cd07302">
    <property type="entry name" value="CHD"/>
    <property type="match status" value="1"/>
</dbReference>
<dbReference type="OrthoDB" id="9789782at2"/>
<keyword evidence="4" id="KW-1185">Reference proteome</keyword>
<proteinExistence type="predicted"/>
<name>A0A1I4A0J3_9RHOB</name>
<evidence type="ECO:0000313" key="3">
    <source>
        <dbReference type="EMBL" id="SFK49299.1"/>
    </source>
</evidence>
<dbReference type="Pfam" id="PF00211">
    <property type="entry name" value="Guanylate_cyc"/>
    <property type="match status" value="1"/>
</dbReference>
<evidence type="ECO:0000313" key="4">
    <source>
        <dbReference type="Proteomes" id="UP000198851"/>
    </source>
</evidence>
<dbReference type="PANTHER" id="PTHR43081">
    <property type="entry name" value="ADENYLATE CYCLASE, TERMINAL-DIFFERENTIATION SPECIFIC-RELATED"/>
    <property type="match status" value="1"/>
</dbReference>
<dbReference type="GO" id="GO:0006171">
    <property type="term" value="P:cAMP biosynthetic process"/>
    <property type="evidence" value="ECO:0007669"/>
    <property type="project" value="TreeGrafter"/>
</dbReference>
<dbReference type="InterPro" id="IPR050697">
    <property type="entry name" value="Adenylyl/Guanylyl_Cyclase_3/4"/>
</dbReference>
<dbReference type="STRING" id="1280847.SAMN04488036_10165"/>
<dbReference type="EMBL" id="FOSZ01000001">
    <property type="protein sequence ID" value="SFK49299.1"/>
    <property type="molecule type" value="Genomic_DNA"/>
</dbReference>
<reference evidence="4" key="1">
    <citation type="submission" date="2016-10" db="EMBL/GenBank/DDBJ databases">
        <authorList>
            <person name="Varghese N."/>
            <person name="Submissions S."/>
        </authorList>
    </citation>
    <scope>NUCLEOTIDE SEQUENCE [LARGE SCALE GENOMIC DNA]</scope>
    <source>
        <strain evidence="4">DSM 28453</strain>
    </source>
</reference>
<dbReference type="SUPFAM" id="SSF55073">
    <property type="entry name" value="Nucleotide cyclase"/>
    <property type="match status" value="1"/>
</dbReference>
<dbReference type="GO" id="GO:0004016">
    <property type="term" value="F:adenylate cyclase activity"/>
    <property type="evidence" value="ECO:0007669"/>
    <property type="project" value="UniProtKB-ARBA"/>
</dbReference>
<gene>
    <name evidence="3" type="ORF">SAMN04488036_10165</name>
</gene>
<dbReference type="RefSeq" id="WP_093318863.1">
    <property type="nucleotide sequence ID" value="NZ_FOSZ01000001.1"/>
</dbReference>
<organism evidence="3 4">
    <name type="scientific">Shimia haliotis</name>
    <dbReference type="NCBI Taxonomy" id="1280847"/>
    <lineage>
        <taxon>Bacteria</taxon>
        <taxon>Pseudomonadati</taxon>
        <taxon>Pseudomonadota</taxon>
        <taxon>Alphaproteobacteria</taxon>
        <taxon>Rhodobacterales</taxon>
        <taxon>Roseobacteraceae</taxon>
    </lineage>
</organism>
<protein>
    <submittedName>
        <fullName evidence="3">Adenylate/guanylate cyclase</fullName>
    </submittedName>
</protein>
<dbReference type="Pfam" id="PF11845">
    <property type="entry name" value="Tll0287-like"/>
    <property type="match status" value="1"/>
</dbReference>
<dbReference type="GO" id="GO:0035556">
    <property type="term" value="P:intracellular signal transduction"/>
    <property type="evidence" value="ECO:0007669"/>
    <property type="project" value="InterPro"/>
</dbReference>
<dbReference type="Gene3D" id="3.30.70.1230">
    <property type="entry name" value="Nucleotide cyclase"/>
    <property type="match status" value="1"/>
</dbReference>
<evidence type="ECO:0000256" key="1">
    <source>
        <dbReference type="SAM" id="Phobius"/>
    </source>
</evidence>
<dbReference type="PROSITE" id="PS50125">
    <property type="entry name" value="GUANYLATE_CYCLASE_2"/>
    <property type="match status" value="1"/>
</dbReference>
<keyword evidence="1" id="KW-0812">Transmembrane</keyword>